<accession>A0ABW9B527</accession>
<name>A0ABW9B527_9BURK</name>
<evidence type="ECO:0000313" key="2">
    <source>
        <dbReference type="Proteomes" id="UP001629230"/>
    </source>
</evidence>
<proteinExistence type="predicted"/>
<keyword evidence="2" id="KW-1185">Reference proteome</keyword>
<dbReference type="RefSeq" id="WP_408182023.1">
    <property type="nucleotide sequence ID" value="NZ_JAQQEZ010000059.1"/>
</dbReference>
<sequence>MVLDKQVQSFLRISEAFLKHTGDSLSVNDGPKADDTPVTVYAHGEALCECVDALR</sequence>
<reference evidence="1 2" key="1">
    <citation type="journal article" date="2024" name="Chem. Sci.">
        <title>Discovery of megapolipeptins by genome mining of a Burkholderiales bacteria collection.</title>
        <authorList>
            <person name="Paulo B.S."/>
            <person name="Recchia M.J.J."/>
            <person name="Lee S."/>
            <person name="Fergusson C.H."/>
            <person name="Romanowski S.B."/>
            <person name="Hernandez A."/>
            <person name="Krull N."/>
            <person name="Liu D.Y."/>
            <person name="Cavanagh H."/>
            <person name="Bos A."/>
            <person name="Gray C.A."/>
            <person name="Murphy B.T."/>
            <person name="Linington R.G."/>
            <person name="Eustaquio A.S."/>
        </authorList>
    </citation>
    <scope>NUCLEOTIDE SEQUENCE [LARGE SCALE GENOMIC DNA]</scope>
    <source>
        <strain evidence="1 2">RL17-350-BIC-A</strain>
    </source>
</reference>
<protein>
    <submittedName>
        <fullName evidence="1">Uncharacterized protein</fullName>
    </submittedName>
</protein>
<dbReference type="Proteomes" id="UP001629230">
    <property type="component" value="Unassembled WGS sequence"/>
</dbReference>
<evidence type="ECO:0000313" key="1">
    <source>
        <dbReference type="EMBL" id="MFM0007388.1"/>
    </source>
</evidence>
<organism evidence="1 2">
    <name type="scientific">Paraburkholderia dipogonis</name>
    <dbReference type="NCBI Taxonomy" id="1211383"/>
    <lineage>
        <taxon>Bacteria</taxon>
        <taxon>Pseudomonadati</taxon>
        <taxon>Pseudomonadota</taxon>
        <taxon>Betaproteobacteria</taxon>
        <taxon>Burkholderiales</taxon>
        <taxon>Burkholderiaceae</taxon>
        <taxon>Paraburkholderia</taxon>
    </lineage>
</organism>
<gene>
    <name evidence="1" type="ORF">PQR57_41365</name>
</gene>
<dbReference type="EMBL" id="JAQQEZ010000059">
    <property type="protein sequence ID" value="MFM0007388.1"/>
    <property type="molecule type" value="Genomic_DNA"/>
</dbReference>
<comment type="caution">
    <text evidence="1">The sequence shown here is derived from an EMBL/GenBank/DDBJ whole genome shotgun (WGS) entry which is preliminary data.</text>
</comment>